<keyword evidence="1" id="KW-0863">Zinc-finger</keyword>
<evidence type="ECO:0000259" key="3">
    <source>
        <dbReference type="PROSITE" id="PS50089"/>
    </source>
</evidence>
<gene>
    <name evidence="4" type="ORF">K458DRAFT_436372</name>
</gene>
<keyword evidence="5" id="KW-1185">Reference proteome</keyword>
<feature type="region of interest" description="Disordered" evidence="2">
    <location>
        <begin position="433"/>
        <end position="462"/>
    </location>
</feature>
<dbReference type="Proteomes" id="UP000799291">
    <property type="component" value="Unassembled WGS sequence"/>
</dbReference>
<evidence type="ECO:0000313" key="4">
    <source>
        <dbReference type="EMBL" id="KAF2677744.1"/>
    </source>
</evidence>
<feature type="domain" description="RING-type" evidence="3">
    <location>
        <begin position="558"/>
        <end position="601"/>
    </location>
</feature>
<feature type="compositionally biased region" description="Low complexity" evidence="2">
    <location>
        <begin position="82"/>
        <end position="96"/>
    </location>
</feature>
<proteinExistence type="predicted"/>
<feature type="region of interest" description="Disordered" evidence="2">
    <location>
        <begin position="309"/>
        <end position="398"/>
    </location>
</feature>
<keyword evidence="1" id="KW-0479">Metal-binding</keyword>
<keyword evidence="1" id="KW-0862">Zinc</keyword>
<feature type="compositionally biased region" description="Polar residues" evidence="2">
    <location>
        <begin position="43"/>
        <end position="66"/>
    </location>
</feature>
<feature type="region of interest" description="Disordered" evidence="2">
    <location>
        <begin position="1"/>
        <end position="130"/>
    </location>
</feature>
<dbReference type="InterPro" id="IPR001841">
    <property type="entry name" value="Znf_RING"/>
</dbReference>
<dbReference type="AlphaFoldDB" id="A0A6G1IHN7"/>
<reference evidence="4" key="1">
    <citation type="journal article" date="2020" name="Stud. Mycol.">
        <title>101 Dothideomycetes genomes: a test case for predicting lifestyles and emergence of pathogens.</title>
        <authorList>
            <person name="Haridas S."/>
            <person name="Albert R."/>
            <person name="Binder M."/>
            <person name="Bloem J."/>
            <person name="Labutti K."/>
            <person name="Salamov A."/>
            <person name="Andreopoulos B."/>
            <person name="Baker S."/>
            <person name="Barry K."/>
            <person name="Bills G."/>
            <person name="Bluhm B."/>
            <person name="Cannon C."/>
            <person name="Castanera R."/>
            <person name="Culley D."/>
            <person name="Daum C."/>
            <person name="Ezra D."/>
            <person name="Gonzalez J."/>
            <person name="Henrissat B."/>
            <person name="Kuo A."/>
            <person name="Liang C."/>
            <person name="Lipzen A."/>
            <person name="Lutzoni F."/>
            <person name="Magnuson J."/>
            <person name="Mondo S."/>
            <person name="Nolan M."/>
            <person name="Ohm R."/>
            <person name="Pangilinan J."/>
            <person name="Park H.-J."/>
            <person name="Ramirez L."/>
            <person name="Alfaro M."/>
            <person name="Sun H."/>
            <person name="Tritt A."/>
            <person name="Yoshinaga Y."/>
            <person name="Zwiers L.-H."/>
            <person name="Turgeon B."/>
            <person name="Goodwin S."/>
            <person name="Spatafora J."/>
            <person name="Crous P."/>
            <person name="Grigoriev I."/>
        </authorList>
    </citation>
    <scope>NUCLEOTIDE SEQUENCE</scope>
    <source>
        <strain evidence="4">CBS 122367</strain>
    </source>
</reference>
<protein>
    <recommendedName>
        <fullName evidence="3">RING-type domain-containing protein</fullName>
    </recommendedName>
</protein>
<name>A0A6G1IHN7_9PLEO</name>
<organism evidence="4 5">
    <name type="scientific">Lentithecium fluviatile CBS 122367</name>
    <dbReference type="NCBI Taxonomy" id="1168545"/>
    <lineage>
        <taxon>Eukaryota</taxon>
        <taxon>Fungi</taxon>
        <taxon>Dikarya</taxon>
        <taxon>Ascomycota</taxon>
        <taxon>Pezizomycotina</taxon>
        <taxon>Dothideomycetes</taxon>
        <taxon>Pleosporomycetidae</taxon>
        <taxon>Pleosporales</taxon>
        <taxon>Massarineae</taxon>
        <taxon>Lentitheciaceae</taxon>
        <taxon>Lentithecium</taxon>
    </lineage>
</organism>
<dbReference type="PROSITE" id="PS50089">
    <property type="entry name" value="ZF_RING_2"/>
    <property type="match status" value="1"/>
</dbReference>
<evidence type="ECO:0000313" key="5">
    <source>
        <dbReference type="Proteomes" id="UP000799291"/>
    </source>
</evidence>
<dbReference type="GO" id="GO:0008270">
    <property type="term" value="F:zinc ion binding"/>
    <property type="evidence" value="ECO:0007669"/>
    <property type="project" value="UniProtKB-KW"/>
</dbReference>
<evidence type="ECO:0000256" key="1">
    <source>
        <dbReference type="PROSITE-ProRule" id="PRU00175"/>
    </source>
</evidence>
<feature type="compositionally biased region" description="Acidic residues" evidence="2">
    <location>
        <begin position="320"/>
        <end position="335"/>
    </location>
</feature>
<feature type="compositionally biased region" description="Acidic residues" evidence="2">
    <location>
        <begin position="343"/>
        <end position="365"/>
    </location>
</feature>
<accession>A0A6G1IHN7</accession>
<sequence length="686" mass="75947">METRSKIAKAGLSSTPRADLEQPPTGLRPPTWRRPSLEHTKPPSGQSNTITPKSTPTSRQSSSRMHTPTRKRTSPEPKTRSRYSAIKSRPSSSSRPKPQKPTARIPVPARRPTVSPKQRAVARKEAQTDPPATTTFTLTAEVVLDHDPPHISIRARPATPEPHAWVQLPSAESITVHGVRYSVGDTVKIKYTSRNRRGKRAEYGFGIIAELRGPWFLVAWLYTKTDMRDILGRPEIPHLPEGKKRMLSSHLDAMPFQSLCAVVPSQEEICMDQWLDVQGKSVVSFRERPAEKHVPVYLTGKIQAAGLQNDGLAHTPDEPVANEEVPDESMFDEETPNEHAAEEETLDEPVSDTEMPEAMSDEEVADEHAAEGDTLDEPVLDREMPDRPILDEETPGEDTATSIVVDFFIAATKMLEELEASGDIWATLESWGHKVDEPPSDWDTPDQTAETADNEGEPATDVGADSTTAIAHLTAADAVTSPAVPILDLSDDAPYSLVHKRCSACDGELNYDKKEVYVADACKAFLCIKCRPEAENYICVKHLSLEHQKTHQILDSECVVCGEVTTDTSLIDTPCGHPVCGTCFVGWCKKELCRSTYWHCPYRCYGPVGCGEVDCEVRDTEGRLVNDGCCWPATRAHFSRSLGHGMEEVDWTLDDDADEVEEVDKDLEAELTEAHAYWMGVLENTV</sequence>
<evidence type="ECO:0000256" key="2">
    <source>
        <dbReference type="SAM" id="MobiDB-lite"/>
    </source>
</evidence>
<feature type="compositionally biased region" description="Basic and acidic residues" evidence="2">
    <location>
        <begin position="379"/>
        <end position="390"/>
    </location>
</feature>
<dbReference type="EMBL" id="MU005619">
    <property type="protein sequence ID" value="KAF2677744.1"/>
    <property type="molecule type" value="Genomic_DNA"/>
</dbReference>